<dbReference type="GO" id="GO:0016020">
    <property type="term" value="C:membrane"/>
    <property type="evidence" value="ECO:0007669"/>
    <property type="project" value="UniProtKB-SubCell"/>
</dbReference>
<keyword evidence="7" id="KW-1185">Reference proteome</keyword>
<dbReference type="Pfam" id="PF03544">
    <property type="entry name" value="TonB_C"/>
    <property type="match status" value="2"/>
</dbReference>
<keyword evidence="4" id="KW-0472">Membrane</keyword>
<dbReference type="EMBL" id="SGIS01000014">
    <property type="protein sequence ID" value="RZF64429.1"/>
    <property type="molecule type" value="Genomic_DNA"/>
</dbReference>
<feature type="domain" description="TonB C-terminal" evidence="5">
    <location>
        <begin position="324"/>
        <end position="416"/>
    </location>
</feature>
<evidence type="ECO:0000256" key="3">
    <source>
        <dbReference type="ARBA" id="ARBA00022989"/>
    </source>
</evidence>
<comment type="subcellular location">
    <subcellularLocation>
        <location evidence="1">Membrane</location>
        <topology evidence="1">Single-pass membrane protein</topology>
    </subcellularLocation>
</comment>
<sequence>MRVAAGHDRLPPDPVVPNRDYRAHQRPIATHMGLARIPMLLSSPRTAIESEGAVTVPPPPPPPPLHGPILPSGQRPGEIVRLTPGTILCAGGPVSPTHLEVPFATSTKWFGRDAPTTAPSYALTFAIDQDGRAVDIQSSPPIFPGFFIDTTDLAPALAASRFAPGMPQRTCGITYTVAFVPVPDAPLASLYAAASAPVPGPAASEIYERLGADGDCARGPGSPRRLNYPAFEAIAQASGTRSWSFLSFDVDATGRTQNVHVVGSSQNAALDSASVKALRGNRYAPGKASRGCTFHFYRLGNQPIAAPALPADAPKDTDALPACAIDPKTIPSLLNGKAYPGPFAARRIEGYAIIGFDTAPWGAVGNVRVLAAEPAAGFGQAAMEAISQARVVEGDVGHRGCVSRVQFRLPKEKPAE</sequence>
<dbReference type="Gene3D" id="3.30.2420.10">
    <property type="entry name" value="TonB"/>
    <property type="match status" value="2"/>
</dbReference>
<dbReference type="PROSITE" id="PS52015">
    <property type="entry name" value="TONB_CTD"/>
    <property type="match status" value="2"/>
</dbReference>
<gene>
    <name evidence="6" type="ORF">EWE75_10775</name>
</gene>
<evidence type="ECO:0000256" key="1">
    <source>
        <dbReference type="ARBA" id="ARBA00004167"/>
    </source>
</evidence>
<evidence type="ECO:0000313" key="7">
    <source>
        <dbReference type="Proteomes" id="UP000292085"/>
    </source>
</evidence>
<keyword evidence="2" id="KW-0812">Transmembrane</keyword>
<dbReference type="InterPro" id="IPR037682">
    <property type="entry name" value="TonB_C"/>
</dbReference>
<dbReference type="AlphaFoldDB" id="A0A4Q6Y4T2"/>
<evidence type="ECO:0000313" key="6">
    <source>
        <dbReference type="EMBL" id="RZF64429.1"/>
    </source>
</evidence>
<dbReference type="NCBIfam" id="TIGR01352">
    <property type="entry name" value="tonB_Cterm"/>
    <property type="match status" value="2"/>
</dbReference>
<dbReference type="OrthoDB" id="7500609at2"/>
<dbReference type="InterPro" id="IPR006260">
    <property type="entry name" value="TonB/TolA_C"/>
</dbReference>
<name>A0A4Q6Y4T2_9SPHN</name>
<dbReference type="GO" id="GO:0055085">
    <property type="term" value="P:transmembrane transport"/>
    <property type="evidence" value="ECO:0007669"/>
    <property type="project" value="InterPro"/>
</dbReference>
<evidence type="ECO:0000259" key="5">
    <source>
        <dbReference type="PROSITE" id="PS52015"/>
    </source>
</evidence>
<reference evidence="6 7" key="1">
    <citation type="submission" date="2019-02" db="EMBL/GenBank/DDBJ databases">
        <authorList>
            <person name="Li Y."/>
        </authorList>
    </citation>
    <scope>NUCLEOTIDE SEQUENCE [LARGE SCALE GENOMIC DNA]</scope>
    <source>
        <strain evidence="6 7">3-7</strain>
    </source>
</reference>
<protein>
    <submittedName>
        <fullName evidence="6">TonB family protein</fullName>
    </submittedName>
</protein>
<evidence type="ECO:0000256" key="4">
    <source>
        <dbReference type="ARBA" id="ARBA00023136"/>
    </source>
</evidence>
<comment type="caution">
    <text evidence="6">The sequence shown here is derived from an EMBL/GenBank/DDBJ whole genome shotgun (WGS) entry which is preliminary data.</text>
</comment>
<evidence type="ECO:0000256" key="2">
    <source>
        <dbReference type="ARBA" id="ARBA00022692"/>
    </source>
</evidence>
<keyword evidence="3" id="KW-1133">Transmembrane helix</keyword>
<feature type="domain" description="TonB C-terminal" evidence="5">
    <location>
        <begin position="216"/>
        <end position="318"/>
    </location>
</feature>
<organism evidence="6 7">
    <name type="scientific">Sphingomonas populi</name>
    <dbReference type="NCBI Taxonomy" id="2484750"/>
    <lineage>
        <taxon>Bacteria</taxon>
        <taxon>Pseudomonadati</taxon>
        <taxon>Pseudomonadota</taxon>
        <taxon>Alphaproteobacteria</taxon>
        <taxon>Sphingomonadales</taxon>
        <taxon>Sphingomonadaceae</taxon>
        <taxon>Sphingomonas</taxon>
    </lineage>
</organism>
<accession>A0A4Q6Y4T2</accession>
<dbReference type="Proteomes" id="UP000292085">
    <property type="component" value="Unassembled WGS sequence"/>
</dbReference>
<dbReference type="SUPFAM" id="SSF74653">
    <property type="entry name" value="TolA/TonB C-terminal domain"/>
    <property type="match status" value="2"/>
</dbReference>
<proteinExistence type="predicted"/>